<dbReference type="Pfam" id="PF13516">
    <property type="entry name" value="LRR_6"/>
    <property type="match status" value="1"/>
</dbReference>
<comment type="similarity">
    <text evidence="1">Belongs to the AMN1 family.</text>
</comment>
<dbReference type="InterPro" id="IPR057207">
    <property type="entry name" value="FBXL15_LRR"/>
</dbReference>
<dbReference type="PANTHER" id="PTHR13318">
    <property type="entry name" value="PARTNER OF PAIRED, ISOFORM B-RELATED"/>
    <property type="match status" value="1"/>
</dbReference>
<evidence type="ECO:0000256" key="2">
    <source>
        <dbReference type="ARBA" id="ARBA00039628"/>
    </source>
</evidence>
<dbReference type="PANTHER" id="PTHR13318:SF254">
    <property type="entry name" value="PROTEIN AMN1 HOMOLOG"/>
    <property type="match status" value="1"/>
</dbReference>
<dbReference type="SMART" id="SM00367">
    <property type="entry name" value="LRR_CC"/>
    <property type="match status" value="5"/>
</dbReference>
<evidence type="ECO:0000313" key="5">
    <source>
        <dbReference type="RefSeq" id="XP_013789296.1"/>
    </source>
</evidence>
<evidence type="ECO:0000256" key="1">
    <source>
        <dbReference type="ARBA" id="ARBA00038257"/>
    </source>
</evidence>
<keyword evidence="4" id="KW-1185">Reference proteome</keyword>
<reference evidence="5" key="1">
    <citation type="submission" date="2025-08" db="UniProtKB">
        <authorList>
            <consortium name="RefSeq"/>
        </authorList>
    </citation>
    <scope>IDENTIFICATION</scope>
    <source>
        <tissue evidence="5">Muscle</tissue>
    </source>
</reference>
<dbReference type="Proteomes" id="UP000694941">
    <property type="component" value="Unplaced"/>
</dbReference>
<name>A0ABM1BV71_LIMPO</name>
<feature type="domain" description="F-box/LRR-repeat protein 15-like leucin rich repeat" evidence="3">
    <location>
        <begin position="110"/>
        <end position="252"/>
    </location>
</feature>
<accession>A0ABM1BV71</accession>
<proteinExistence type="inferred from homology"/>
<dbReference type="RefSeq" id="XP_013789296.1">
    <property type="nucleotide sequence ID" value="XM_013933842.2"/>
</dbReference>
<dbReference type="GeneID" id="106473164"/>
<dbReference type="InterPro" id="IPR032675">
    <property type="entry name" value="LRR_dom_sf"/>
</dbReference>
<evidence type="ECO:0000259" key="3">
    <source>
        <dbReference type="Pfam" id="PF25372"/>
    </source>
</evidence>
<organism evidence="4 5">
    <name type="scientific">Limulus polyphemus</name>
    <name type="common">Atlantic horseshoe crab</name>
    <dbReference type="NCBI Taxonomy" id="6850"/>
    <lineage>
        <taxon>Eukaryota</taxon>
        <taxon>Metazoa</taxon>
        <taxon>Ecdysozoa</taxon>
        <taxon>Arthropoda</taxon>
        <taxon>Chelicerata</taxon>
        <taxon>Merostomata</taxon>
        <taxon>Xiphosura</taxon>
        <taxon>Limulidae</taxon>
        <taxon>Limulus</taxon>
    </lineage>
</organism>
<dbReference type="Pfam" id="PF25372">
    <property type="entry name" value="DUF7885"/>
    <property type="match status" value="1"/>
</dbReference>
<gene>
    <name evidence="5" type="primary">LOC106473164</name>
</gene>
<dbReference type="Gene3D" id="3.80.10.10">
    <property type="entry name" value="Ribonuclease Inhibitor"/>
    <property type="match status" value="1"/>
</dbReference>
<protein>
    <recommendedName>
        <fullName evidence="2">Protein AMN1 homolog</fullName>
    </recommendedName>
</protein>
<evidence type="ECO:0000313" key="4">
    <source>
        <dbReference type="Proteomes" id="UP000694941"/>
    </source>
</evidence>
<dbReference type="SUPFAM" id="SSF52047">
    <property type="entry name" value="RNI-like"/>
    <property type="match status" value="1"/>
</dbReference>
<sequence>MIAESSQPLLHSCILVVIDNMNKCGMWELIKDFPPHIKNKILDLCARRGLVSDENIQMFLFKNLQVLNLSQCDAVGDEGLTNVKVCDSLKMLNLNAEKCPRHRVTSKGLSEVFKSCTHLYSVEIRGCVSVTDEAIEHLAKYCSKLSILNIRDCTGLTDKSLMALGNHSSFLKSINFSQTEMTDEGVLCLAVGICSNTLKEIIMEKCLRLTNVAVEGVIVHCPSVVIFAFHGCPLIGGHSGEIMQEILQQKSRIKQLSWTVQ</sequence>
<dbReference type="InterPro" id="IPR006553">
    <property type="entry name" value="Leu-rich_rpt_Cys-con_subtyp"/>
</dbReference>
<dbReference type="InterPro" id="IPR001611">
    <property type="entry name" value="Leu-rich_rpt"/>
</dbReference>